<keyword evidence="1" id="KW-0805">Transcription regulation</keyword>
<evidence type="ECO:0000313" key="6">
    <source>
        <dbReference type="EMBL" id="NES11717.1"/>
    </source>
</evidence>
<dbReference type="InterPro" id="IPR018062">
    <property type="entry name" value="HTH_AraC-typ_CS"/>
</dbReference>
<keyword evidence="7" id="KW-1185">Reference proteome</keyword>
<protein>
    <submittedName>
        <fullName evidence="6">GlxA family transcriptional regulator</fullName>
    </submittedName>
</protein>
<dbReference type="PROSITE" id="PS51257">
    <property type="entry name" value="PROKAR_LIPOPROTEIN"/>
    <property type="match status" value="1"/>
</dbReference>
<feature type="region of interest" description="Disordered" evidence="4">
    <location>
        <begin position="312"/>
        <end position="335"/>
    </location>
</feature>
<feature type="compositionally biased region" description="Basic and acidic residues" evidence="4">
    <location>
        <begin position="313"/>
        <end position="324"/>
    </location>
</feature>
<dbReference type="PROSITE" id="PS01124">
    <property type="entry name" value="HTH_ARAC_FAMILY_2"/>
    <property type="match status" value="1"/>
</dbReference>
<dbReference type="InterPro" id="IPR002818">
    <property type="entry name" value="DJ-1/PfpI"/>
</dbReference>
<dbReference type="AlphaFoldDB" id="A0A6I5RUG7"/>
<dbReference type="InterPro" id="IPR018060">
    <property type="entry name" value="HTH_AraC"/>
</dbReference>
<comment type="caution">
    <text evidence="6">The sequence shown here is derived from an EMBL/GenBank/DDBJ whole genome shotgun (WGS) entry which is preliminary data.</text>
</comment>
<dbReference type="SUPFAM" id="SSF46689">
    <property type="entry name" value="Homeodomain-like"/>
    <property type="match status" value="2"/>
</dbReference>
<dbReference type="GO" id="GO:0003700">
    <property type="term" value="F:DNA-binding transcription factor activity"/>
    <property type="evidence" value="ECO:0007669"/>
    <property type="project" value="InterPro"/>
</dbReference>
<organism evidence="6 7">
    <name type="scientific">Pseudomonas laurentiana</name>
    <dbReference type="NCBI Taxonomy" id="2364649"/>
    <lineage>
        <taxon>Bacteria</taxon>
        <taxon>Pseudomonadati</taxon>
        <taxon>Pseudomonadota</taxon>
        <taxon>Gammaproteobacteria</taxon>
        <taxon>Pseudomonadales</taxon>
        <taxon>Pseudomonadaceae</taxon>
        <taxon>Pseudomonas</taxon>
    </lineage>
</organism>
<dbReference type="GO" id="GO:0043565">
    <property type="term" value="F:sequence-specific DNA binding"/>
    <property type="evidence" value="ECO:0007669"/>
    <property type="project" value="InterPro"/>
</dbReference>
<evidence type="ECO:0000256" key="3">
    <source>
        <dbReference type="ARBA" id="ARBA00023163"/>
    </source>
</evidence>
<keyword evidence="3" id="KW-0804">Transcription</keyword>
<dbReference type="InterPro" id="IPR052158">
    <property type="entry name" value="INH-QAR"/>
</dbReference>
<dbReference type="EMBL" id="JAAHBT010000302">
    <property type="protein sequence ID" value="NES11717.1"/>
    <property type="molecule type" value="Genomic_DNA"/>
</dbReference>
<evidence type="ECO:0000256" key="4">
    <source>
        <dbReference type="SAM" id="MobiDB-lite"/>
    </source>
</evidence>
<dbReference type="Pfam" id="PF01965">
    <property type="entry name" value="DJ-1_PfpI"/>
    <property type="match status" value="1"/>
</dbReference>
<evidence type="ECO:0000256" key="1">
    <source>
        <dbReference type="ARBA" id="ARBA00023015"/>
    </source>
</evidence>
<evidence type="ECO:0000256" key="2">
    <source>
        <dbReference type="ARBA" id="ARBA00023125"/>
    </source>
</evidence>
<evidence type="ECO:0000259" key="5">
    <source>
        <dbReference type="PROSITE" id="PS01124"/>
    </source>
</evidence>
<dbReference type="CDD" id="cd03136">
    <property type="entry name" value="GATase1_AraC_ArgR_like"/>
    <property type="match status" value="1"/>
</dbReference>
<dbReference type="InterPro" id="IPR020449">
    <property type="entry name" value="Tscrpt_reg_AraC-type_HTH"/>
</dbReference>
<dbReference type="PANTHER" id="PTHR43130:SF3">
    <property type="entry name" value="HTH-TYPE TRANSCRIPTIONAL REGULATOR RV1931C"/>
    <property type="match status" value="1"/>
</dbReference>
<dbReference type="Gene3D" id="1.10.10.60">
    <property type="entry name" value="Homeodomain-like"/>
    <property type="match status" value="1"/>
</dbReference>
<reference evidence="6 7" key="1">
    <citation type="submission" date="2020-02" db="EMBL/GenBank/DDBJ databases">
        <title>Broccoli isolated Pseudomonas sp.</title>
        <authorList>
            <person name="Fujikawa T."/>
            <person name="Sawada H."/>
        </authorList>
    </citation>
    <scope>NUCLEOTIDE SEQUENCE [LARGE SCALE GENOMIC DNA]</scope>
    <source>
        <strain evidence="6 7">JCM 32154</strain>
    </source>
</reference>
<sequence length="335" mass="37573">MAIDDKQHGPHERVLESVGFLLINNFSLMAMSCAVEPLRLANQLSGQELYRWHTLTLDGRPVWASNGLQISPNTSASNAPAMDALFVCGGKGIERSCTAEQASWLKSQAEQGLHLGGLCSGSWALAAAGLLDGYDCSVDWPYLMDMQEGFPGVTLSAQLFVIDRDRYTASGGTAPLDMMLRLIGTGHGTELVAQICETLAFDHRRNEQGHQRLPLQHILGHAQPKLQEVVALMESNLREPLSLDELANYLSVSRRQLERLFLKYLYSTPMRYYQKLRLIRARQLLRQTALPVTQVATECGFISTQHFSKRYREHYGVPPKDERAHRRRMSSSPLH</sequence>
<dbReference type="Gene3D" id="3.40.50.880">
    <property type="match status" value="1"/>
</dbReference>
<keyword evidence="2" id="KW-0238">DNA-binding</keyword>
<dbReference type="PANTHER" id="PTHR43130">
    <property type="entry name" value="ARAC-FAMILY TRANSCRIPTIONAL REGULATOR"/>
    <property type="match status" value="1"/>
</dbReference>
<dbReference type="Pfam" id="PF12833">
    <property type="entry name" value="HTH_18"/>
    <property type="match status" value="1"/>
</dbReference>
<dbReference type="SMART" id="SM00342">
    <property type="entry name" value="HTH_ARAC"/>
    <property type="match status" value="1"/>
</dbReference>
<evidence type="ECO:0000313" key="7">
    <source>
        <dbReference type="Proteomes" id="UP000471751"/>
    </source>
</evidence>
<dbReference type="SUPFAM" id="SSF52317">
    <property type="entry name" value="Class I glutamine amidotransferase-like"/>
    <property type="match status" value="1"/>
</dbReference>
<name>A0A6I5RUG7_9PSED</name>
<dbReference type="GO" id="GO:0009893">
    <property type="term" value="P:positive regulation of metabolic process"/>
    <property type="evidence" value="ECO:0007669"/>
    <property type="project" value="UniProtKB-ARBA"/>
</dbReference>
<dbReference type="InterPro" id="IPR009057">
    <property type="entry name" value="Homeodomain-like_sf"/>
</dbReference>
<proteinExistence type="predicted"/>
<dbReference type="PRINTS" id="PR00032">
    <property type="entry name" value="HTHARAC"/>
</dbReference>
<gene>
    <name evidence="6" type="ORF">G3O07_21445</name>
</gene>
<dbReference type="PROSITE" id="PS00041">
    <property type="entry name" value="HTH_ARAC_FAMILY_1"/>
    <property type="match status" value="1"/>
</dbReference>
<accession>A0A6I5RUG7</accession>
<dbReference type="InterPro" id="IPR029062">
    <property type="entry name" value="Class_I_gatase-like"/>
</dbReference>
<feature type="domain" description="HTH araC/xylS-type" evidence="5">
    <location>
        <begin position="227"/>
        <end position="325"/>
    </location>
</feature>
<dbReference type="Proteomes" id="UP000471751">
    <property type="component" value="Unassembled WGS sequence"/>
</dbReference>